<dbReference type="Proteomes" id="UP000004995">
    <property type="component" value="Unassembled WGS sequence"/>
</dbReference>
<name>K4A3S5_SETIT</name>
<dbReference type="Gramene" id="KQL26580">
    <property type="protein sequence ID" value="KQL26580"/>
    <property type="gene ID" value="SETIT_033528mg"/>
</dbReference>
<reference evidence="2" key="1">
    <citation type="journal article" date="2012" name="Nat. Biotechnol.">
        <title>Reference genome sequence of the model plant Setaria.</title>
        <authorList>
            <person name="Bennetzen J.L."/>
            <person name="Schmutz J."/>
            <person name="Wang H."/>
            <person name="Percifield R."/>
            <person name="Hawkins J."/>
            <person name="Pontaroli A.C."/>
            <person name="Estep M."/>
            <person name="Feng L."/>
            <person name="Vaughn J.N."/>
            <person name="Grimwood J."/>
            <person name="Jenkins J."/>
            <person name="Barry K."/>
            <person name="Lindquist E."/>
            <person name="Hellsten U."/>
            <person name="Deshpande S."/>
            <person name="Wang X."/>
            <person name="Wu X."/>
            <person name="Mitros T."/>
            <person name="Triplett J."/>
            <person name="Yang X."/>
            <person name="Ye C.Y."/>
            <person name="Mauro-Herrera M."/>
            <person name="Wang L."/>
            <person name="Li P."/>
            <person name="Sharma M."/>
            <person name="Sharma R."/>
            <person name="Ronald P.C."/>
            <person name="Panaud O."/>
            <person name="Kellogg E.A."/>
            <person name="Brutnell T.P."/>
            <person name="Doust A.N."/>
            <person name="Tuskan G.A."/>
            <person name="Rokhsar D."/>
            <person name="Devos K.M."/>
        </authorList>
    </citation>
    <scope>NUCLEOTIDE SEQUENCE [LARGE SCALE GENOMIC DNA]</scope>
    <source>
        <strain evidence="2">cv. Yugu1</strain>
    </source>
</reference>
<dbReference type="AlphaFoldDB" id="K4A3S5"/>
<dbReference type="InParanoid" id="K4A3S5"/>
<dbReference type="EMBL" id="AGNK02001331">
    <property type="status" value="NOT_ANNOTATED_CDS"/>
    <property type="molecule type" value="Genomic_DNA"/>
</dbReference>
<proteinExistence type="predicted"/>
<accession>K4A3S5</accession>
<evidence type="ECO:0000313" key="2">
    <source>
        <dbReference type="Proteomes" id="UP000004995"/>
    </source>
</evidence>
<sequence>MAVVSILMVLLVASTNIIFPSAYLNNEKFIH</sequence>
<dbReference type="EnsemblPlants" id="KQL26580">
    <property type="protein sequence ID" value="KQL26580"/>
    <property type="gene ID" value="SETIT_033528mg"/>
</dbReference>
<keyword evidence="2" id="KW-1185">Reference proteome</keyword>
<protein>
    <submittedName>
        <fullName evidence="1">Uncharacterized protein</fullName>
    </submittedName>
</protein>
<reference evidence="1" key="2">
    <citation type="submission" date="2018-08" db="UniProtKB">
        <authorList>
            <consortium name="EnsemblPlants"/>
        </authorList>
    </citation>
    <scope>IDENTIFICATION</scope>
    <source>
        <strain evidence="1">Yugu1</strain>
    </source>
</reference>
<evidence type="ECO:0000313" key="1">
    <source>
        <dbReference type="EnsemblPlants" id="KQL26580"/>
    </source>
</evidence>
<organism evidence="1 2">
    <name type="scientific">Setaria italica</name>
    <name type="common">Foxtail millet</name>
    <name type="synonym">Panicum italicum</name>
    <dbReference type="NCBI Taxonomy" id="4555"/>
    <lineage>
        <taxon>Eukaryota</taxon>
        <taxon>Viridiplantae</taxon>
        <taxon>Streptophyta</taxon>
        <taxon>Embryophyta</taxon>
        <taxon>Tracheophyta</taxon>
        <taxon>Spermatophyta</taxon>
        <taxon>Magnoliopsida</taxon>
        <taxon>Liliopsida</taxon>
        <taxon>Poales</taxon>
        <taxon>Poaceae</taxon>
        <taxon>PACMAD clade</taxon>
        <taxon>Panicoideae</taxon>
        <taxon>Panicodae</taxon>
        <taxon>Paniceae</taxon>
        <taxon>Cenchrinae</taxon>
        <taxon>Setaria</taxon>
    </lineage>
</organism>
<dbReference type="HOGENOM" id="CLU_3400082_0_0_1"/>